<dbReference type="AlphaFoldDB" id="T0MJD4"/>
<name>T0MJD4_9MICR</name>
<sequence length="99" mass="11747">MQLNNKFFILITFIICQQSETENTSEGLIFPEENSKIESTSNSTKNSNKYVFLDIVDQLKKKKQEEVEEDSYDMDEIFKKCTNYKKRDYVKDEDSSSYE</sequence>
<evidence type="ECO:0000313" key="4">
    <source>
        <dbReference type="Proteomes" id="UP000053780"/>
    </source>
</evidence>
<protein>
    <recommendedName>
        <fullName evidence="5">Fam-c protein</fullName>
    </recommendedName>
</protein>
<proteinExistence type="predicted"/>
<gene>
    <name evidence="3" type="ORF">NAPIS_ORF01387</name>
</gene>
<feature type="region of interest" description="Disordered" evidence="1">
    <location>
        <begin position="25"/>
        <end position="44"/>
    </location>
</feature>
<feature type="chain" id="PRO_5004567987" description="Fam-c protein" evidence="2">
    <location>
        <begin position="22"/>
        <end position="99"/>
    </location>
</feature>
<evidence type="ECO:0000256" key="1">
    <source>
        <dbReference type="SAM" id="MobiDB-lite"/>
    </source>
</evidence>
<evidence type="ECO:0000313" key="3">
    <source>
        <dbReference type="EMBL" id="EQB61050.1"/>
    </source>
</evidence>
<dbReference type="HOGENOM" id="CLU_2321013_0_0_1"/>
<evidence type="ECO:0000256" key="2">
    <source>
        <dbReference type="SAM" id="SignalP"/>
    </source>
</evidence>
<dbReference type="EMBL" id="KE647183">
    <property type="protein sequence ID" value="EQB61050.1"/>
    <property type="molecule type" value="Genomic_DNA"/>
</dbReference>
<dbReference type="VEuPathDB" id="MicrosporidiaDB:NAPIS_ORF01387"/>
<accession>T0MJD4</accession>
<feature type="signal peptide" evidence="2">
    <location>
        <begin position="1"/>
        <end position="21"/>
    </location>
</feature>
<organism evidence="3 4">
    <name type="scientific">Vairimorpha apis BRL 01</name>
    <dbReference type="NCBI Taxonomy" id="1037528"/>
    <lineage>
        <taxon>Eukaryota</taxon>
        <taxon>Fungi</taxon>
        <taxon>Fungi incertae sedis</taxon>
        <taxon>Microsporidia</taxon>
        <taxon>Nosematidae</taxon>
        <taxon>Vairimorpha</taxon>
    </lineage>
</organism>
<keyword evidence="4" id="KW-1185">Reference proteome</keyword>
<evidence type="ECO:0008006" key="5">
    <source>
        <dbReference type="Google" id="ProtNLM"/>
    </source>
</evidence>
<reference evidence="3 4" key="1">
    <citation type="journal article" date="2013" name="BMC Genomics">
        <title>Genome sequencing and comparative genomics of honey bee microsporidia, Nosema apis reveal novel insights into host-parasite interactions.</title>
        <authorList>
            <person name="Chen Yp."/>
            <person name="Pettis J.S."/>
            <person name="Zhao Y."/>
            <person name="Liu X."/>
            <person name="Tallon L.J."/>
            <person name="Sadzewicz L.D."/>
            <person name="Li R."/>
            <person name="Zheng H."/>
            <person name="Huang S."/>
            <person name="Zhang X."/>
            <person name="Hamilton M.C."/>
            <person name="Pernal S.F."/>
            <person name="Melathopoulos A.P."/>
            <person name="Yan X."/>
            <person name="Evans J.D."/>
        </authorList>
    </citation>
    <scope>NUCLEOTIDE SEQUENCE [LARGE SCALE GENOMIC DNA]</scope>
    <source>
        <strain evidence="3 4">BRL 01</strain>
    </source>
</reference>
<dbReference type="Proteomes" id="UP000053780">
    <property type="component" value="Unassembled WGS sequence"/>
</dbReference>
<keyword evidence="2" id="KW-0732">Signal</keyword>